<dbReference type="AlphaFoldDB" id="A0A432XLZ4"/>
<evidence type="ECO:0000313" key="1">
    <source>
        <dbReference type="EMBL" id="RUO49728.1"/>
    </source>
</evidence>
<sequence>MILFIEYYLSMKFATKLSIEDRSFSLSNRKIKDAHEAFTKGNHLSKYLNKSDDRLMVAVIKTRQVLTLVFIISFFL</sequence>
<evidence type="ECO:0000313" key="2">
    <source>
        <dbReference type="Proteomes" id="UP000286985"/>
    </source>
</evidence>
<name>A0A432XLZ4_9GAMM</name>
<organism evidence="1 2">
    <name type="scientific">Pseudidiomarina donghaiensis</name>
    <dbReference type="NCBI Taxonomy" id="519452"/>
    <lineage>
        <taxon>Bacteria</taxon>
        <taxon>Pseudomonadati</taxon>
        <taxon>Pseudomonadota</taxon>
        <taxon>Gammaproteobacteria</taxon>
        <taxon>Alteromonadales</taxon>
        <taxon>Idiomarinaceae</taxon>
        <taxon>Pseudidiomarina</taxon>
    </lineage>
</organism>
<gene>
    <name evidence="1" type="ORF">CWE24_04440</name>
</gene>
<dbReference type="Proteomes" id="UP000286985">
    <property type="component" value="Unassembled WGS sequence"/>
</dbReference>
<dbReference type="EMBL" id="PIPU01000001">
    <property type="protein sequence ID" value="RUO49728.1"/>
    <property type="molecule type" value="Genomic_DNA"/>
</dbReference>
<protein>
    <submittedName>
        <fullName evidence="1">Uncharacterized protein</fullName>
    </submittedName>
</protein>
<proteinExistence type="predicted"/>
<accession>A0A432XLZ4</accession>
<reference evidence="2" key="1">
    <citation type="journal article" date="2018" name="Front. Microbiol.">
        <title>Genome-Based Analysis Reveals the Taxonomy and Diversity of the Family Idiomarinaceae.</title>
        <authorList>
            <person name="Liu Y."/>
            <person name="Lai Q."/>
            <person name="Shao Z."/>
        </authorList>
    </citation>
    <scope>NUCLEOTIDE SEQUENCE [LARGE SCALE GENOMIC DNA]</scope>
    <source>
        <strain evidence="2">908033</strain>
    </source>
</reference>
<keyword evidence="2" id="KW-1185">Reference proteome</keyword>
<comment type="caution">
    <text evidence="1">The sequence shown here is derived from an EMBL/GenBank/DDBJ whole genome shotgun (WGS) entry which is preliminary data.</text>
</comment>